<proteinExistence type="predicted"/>
<sequence>MAEFEADLGHLRTREGMARAKRQAKPALPAFFPAAICISNLIKFLIQFARA</sequence>
<feature type="transmembrane region" description="Helical" evidence="1">
    <location>
        <begin position="27"/>
        <end position="46"/>
    </location>
</feature>
<dbReference type="PROSITE" id="PS51736">
    <property type="entry name" value="RECOMBINASES_3"/>
    <property type="match status" value="1"/>
</dbReference>
<evidence type="ECO:0000313" key="3">
    <source>
        <dbReference type="EMBL" id="MFF4778642.1"/>
    </source>
</evidence>
<keyword evidence="1" id="KW-0472">Membrane</keyword>
<evidence type="ECO:0000259" key="2">
    <source>
        <dbReference type="PROSITE" id="PS51736"/>
    </source>
</evidence>
<keyword evidence="1" id="KW-1133">Transmembrane helix</keyword>
<feature type="domain" description="Resolvase/invertase-type recombinase catalytic" evidence="2">
    <location>
        <begin position="1"/>
        <end position="24"/>
    </location>
</feature>
<dbReference type="RefSeq" id="WP_218006989.1">
    <property type="nucleotide sequence ID" value="NZ_BBYK01000053.1"/>
</dbReference>
<protein>
    <submittedName>
        <fullName evidence="3">Recombinase family protein</fullName>
    </submittedName>
</protein>
<dbReference type="Proteomes" id="UP001602119">
    <property type="component" value="Unassembled WGS sequence"/>
</dbReference>
<evidence type="ECO:0000256" key="1">
    <source>
        <dbReference type="SAM" id="Phobius"/>
    </source>
</evidence>
<name>A0ABW6VKH3_MICFU</name>
<gene>
    <name evidence="3" type="ORF">ACFY05_38040</name>
</gene>
<comment type="caution">
    <text evidence="3">The sequence shown here is derived from an EMBL/GenBank/DDBJ whole genome shotgun (WGS) entry which is preliminary data.</text>
</comment>
<organism evidence="3 4">
    <name type="scientific">Microtetraspora fusca</name>
    <dbReference type="NCBI Taxonomy" id="1997"/>
    <lineage>
        <taxon>Bacteria</taxon>
        <taxon>Bacillati</taxon>
        <taxon>Actinomycetota</taxon>
        <taxon>Actinomycetes</taxon>
        <taxon>Streptosporangiales</taxon>
        <taxon>Streptosporangiaceae</taxon>
        <taxon>Microtetraspora</taxon>
    </lineage>
</organism>
<dbReference type="InterPro" id="IPR006119">
    <property type="entry name" value="Resolv_N"/>
</dbReference>
<reference evidence="3 4" key="1">
    <citation type="submission" date="2024-10" db="EMBL/GenBank/DDBJ databases">
        <title>The Natural Products Discovery Center: Release of the First 8490 Sequenced Strains for Exploring Actinobacteria Biosynthetic Diversity.</title>
        <authorList>
            <person name="Kalkreuter E."/>
            <person name="Kautsar S.A."/>
            <person name="Yang D."/>
            <person name="Bader C.D."/>
            <person name="Teijaro C.N."/>
            <person name="Fluegel L."/>
            <person name="Davis C.M."/>
            <person name="Simpson J.R."/>
            <person name="Lauterbach L."/>
            <person name="Steele A.D."/>
            <person name="Gui C."/>
            <person name="Meng S."/>
            <person name="Li G."/>
            <person name="Viehrig K."/>
            <person name="Ye F."/>
            <person name="Su P."/>
            <person name="Kiefer A.F."/>
            <person name="Nichols A."/>
            <person name="Cepeda A.J."/>
            <person name="Yan W."/>
            <person name="Fan B."/>
            <person name="Jiang Y."/>
            <person name="Adhikari A."/>
            <person name="Zheng C.-J."/>
            <person name="Schuster L."/>
            <person name="Cowan T.M."/>
            <person name="Smanski M.J."/>
            <person name="Chevrette M.G."/>
            <person name="De Carvalho L.P.S."/>
            <person name="Shen B."/>
        </authorList>
    </citation>
    <scope>NUCLEOTIDE SEQUENCE [LARGE SCALE GENOMIC DNA]</scope>
    <source>
        <strain evidence="3 4">NPDC001281</strain>
    </source>
</reference>
<keyword evidence="4" id="KW-1185">Reference proteome</keyword>
<evidence type="ECO:0000313" key="4">
    <source>
        <dbReference type="Proteomes" id="UP001602119"/>
    </source>
</evidence>
<dbReference type="EMBL" id="JBIAXI010000034">
    <property type="protein sequence ID" value="MFF4778642.1"/>
    <property type="molecule type" value="Genomic_DNA"/>
</dbReference>
<keyword evidence="1" id="KW-0812">Transmembrane</keyword>
<accession>A0ABW6VKH3</accession>